<evidence type="ECO:0000256" key="1">
    <source>
        <dbReference type="SAM" id="MobiDB-lite"/>
    </source>
</evidence>
<dbReference type="Proteomes" id="UP000063308">
    <property type="component" value="Chromosome"/>
</dbReference>
<dbReference type="EMBL" id="AP014685">
    <property type="protein sequence ID" value="BAR55295.1"/>
    <property type="molecule type" value="Genomic_DNA"/>
</dbReference>
<sequence>MSSPAKAGDDTDFLALPDEPHPHINRDQTAVAAFG</sequence>
<name>A0A0E3VTA0_9BRAD</name>
<accession>A0A0E3VTA0</accession>
<protein>
    <submittedName>
        <fullName evidence="2">Uncharacterized protein</fullName>
    </submittedName>
</protein>
<reference evidence="2 3" key="1">
    <citation type="submission" date="2014-11" db="EMBL/GenBank/DDBJ databases">
        <title>Symbiosis island explosion on the genome of extra-slow-growing strains of soybean bradyrhizobia with massive insertion sequences.</title>
        <authorList>
            <person name="Iida T."/>
            <person name="Minamisawa K."/>
        </authorList>
    </citation>
    <scope>NUCLEOTIDE SEQUENCE [LARGE SCALE GENOMIC DNA]</scope>
    <source>
        <strain evidence="2 3">NK6</strain>
    </source>
</reference>
<dbReference type="AlphaFoldDB" id="A0A0E3VTA0"/>
<feature type="region of interest" description="Disordered" evidence="1">
    <location>
        <begin position="1"/>
        <end position="35"/>
    </location>
</feature>
<evidence type="ECO:0000313" key="2">
    <source>
        <dbReference type="EMBL" id="BAR55295.1"/>
    </source>
</evidence>
<proteinExistence type="predicted"/>
<gene>
    <name evidence="2" type="ORF">NK6_2114</name>
</gene>
<evidence type="ECO:0000313" key="3">
    <source>
        <dbReference type="Proteomes" id="UP000063308"/>
    </source>
</evidence>
<organism evidence="2 3">
    <name type="scientific">Bradyrhizobium diazoefficiens</name>
    <dbReference type="NCBI Taxonomy" id="1355477"/>
    <lineage>
        <taxon>Bacteria</taxon>
        <taxon>Pseudomonadati</taxon>
        <taxon>Pseudomonadota</taxon>
        <taxon>Alphaproteobacteria</taxon>
        <taxon>Hyphomicrobiales</taxon>
        <taxon>Nitrobacteraceae</taxon>
        <taxon>Bradyrhizobium</taxon>
    </lineage>
</organism>